<keyword evidence="6 7" id="KW-0472">Membrane</keyword>
<dbReference type="PANTHER" id="PTHR30250">
    <property type="entry name" value="PST FAMILY PREDICTED COLANIC ACID TRANSPORTER"/>
    <property type="match status" value="1"/>
</dbReference>
<keyword evidence="4 7" id="KW-0812">Transmembrane</keyword>
<dbReference type="AlphaFoldDB" id="A0A1X7AC99"/>
<proteinExistence type="inferred from homology"/>
<feature type="transmembrane region" description="Helical" evidence="7">
    <location>
        <begin position="324"/>
        <end position="341"/>
    </location>
</feature>
<sequence>MTLVVTARLLTPTDFGVIAYFLIIVALLEILQRSVMVILIRQAEISNDLLNTVFTIQLLLGFISAVLIWLSTLLIELLNVPELVELIPSLCLIAIMSSLRSPRFPLLERNFRFGFAAGEETISRVTYTLFAILLAWFWRDFWAIVVAVLLTQLARITWSFSVAPMLPRLTLRCWRDCFGFSLWSVGVQIIQFLTTNMPQIVIGATLGLVDAGIFRIGYRFVMLFTVQVFAPLERVIYPGLADASRTEGTSQKTFEQANAILLGIIVPVSVGMALVSKYMIIVVAGYQWVAAAQVIWILAPLKAVETLQANVKSASYVDGSTRLLFLRNGMLLIITVTFMLIGTNFGFTGALIGASASSLAAIFITLIMARNFGVGGFFKPVLAAWRSFVATGVMTVAVLILISAYGNEDVAGWAYSSVDDLPLLRIRFSAQVLTGVVAYIGTHLLLWHMVGCPQGFESMALDLLYKIKDRFIRQPENRKPGKGT</sequence>
<evidence type="ECO:0000313" key="8">
    <source>
        <dbReference type="EMBL" id="SLN76041.1"/>
    </source>
</evidence>
<protein>
    <submittedName>
        <fullName evidence="8">Lipopolysaccharide biosynthesis protein WzxC</fullName>
    </submittedName>
</protein>
<dbReference type="EMBL" id="FWFP01000017">
    <property type="protein sequence ID" value="SLN76041.1"/>
    <property type="molecule type" value="Genomic_DNA"/>
</dbReference>
<dbReference type="InterPro" id="IPR050833">
    <property type="entry name" value="Poly_Biosynth_Transport"/>
</dbReference>
<dbReference type="Proteomes" id="UP000193778">
    <property type="component" value="Unassembled WGS sequence"/>
</dbReference>
<feature type="transmembrane region" description="Helical" evidence="7">
    <location>
        <begin position="17"/>
        <end position="40"/>
    </location>
</feature>
<accession>A0A1X7AC99</accession>
<evidence type="ECO:0000256" key="5">
    <source>
        <dbReference type="ARBA" id="ARBA00022989"/>
    </source>
</evidence>
<feature type="transmembrane region" description="Helical" evidence="7">
    <location>
        <begin position="426"/>
        <end position="447"/>
    </location>
</feature>
<evidence type="ECO:0000256" key="2">
    <source>
        <dbReference type="ARBA" id="ARBA00007430"/>
    </source>
</evidence>
<evidence type="ECO:0000256" key="1">
    <source>
        <dbReference type="ARBA" id="ARBA00004651"/>
    </source>
</evidence>
<dbReference type="Pfam" id="PF13440">
    <property type="entry name" value="Polysacc_synt_3"/>
    <property type="match status" value="1"/>
</dbReference>
<evidence type="ECO:0000313" key="9">
    <source>
        <dbReference type="Proteomes" id="UP000193778"/>
    </source>
</evidence>
<feature type="transmembrane region" description="Helical" evidence="7">
    <location>
        <begin position="144"/>
        <end position="165"/>
    </location>
</feature>
<gene>
    <name evidence="8" type="primary">wzxC</name>
    <name evidence="8" type="ORF">RUM8411_04327</name>
</gene>
<feature type="transmembrane region" description="Helical" evidence="7">
    <location>
        <begin position="381"/>
        <end position="406"/>
    </location>
</feature>
<feature type="transmembrane region" description="Helical" evidence="7">
    <location>
        <begin position="259"/>
        <end position="280"/>
    </location>
</feature>
<evidence type="ECO:0000256" key="6">
    <source>
        <dbReference type="ARBA" id="ARBA00023136"/>
    </source>
</evidence>
<name>A0A1X7AC99_9RHOB</name>
<keyword evidence="3" id="KW-1003">Cell membrane</keyword>
<reference evidence="9" key="1">
    <citation type="submission" date="2017-03" db="EMBL/GenBank/DDBJ databases">
        <authorList>
            <person name="Rodrigo-Torres L."/>
            <person name="Arahal R.D."/>
            <person name="Lucena T."/>
        </authorList>
    </citation>
    <scope>NUCLEOTIDE SEQUENCE [LARGE SCALE GENOMIC DNA]</scope>
    <source>
        <strain evidence="9">CECT 8411</strain>
    </source>
</reference>
<feature type="transmembrane region" description="Helical" evidence="7">
    <location>
        <begin position="52"/>
        <end position="71"/>
    </location>
</feature>
<dbReference type="PANTHER" id="PTHR30250:SF10">
    <property type="entry name" value="LIPOPOLYSACCHARIDE BIOSYNTHESIS PROTEIN WZXC"/>
    <property type="match status" value="1"/>
</dbReference>
<dbReference type="GO" id="GO:0005886">
    <property type="term" value="C:plasma membrane"/>
    <property type="evidence" value="ECO:0007669"/>
    <property type="project" value="UniProtKB-SubCell"/>
</dbReference>
<comment type="subcellular location">
    <subcellularLocation>
        <location evidence="1">Cell membrane</location>
        <topology evidence="1">Multi-pass membrane protein</topology>
    </subcellularLocation>
</comment>
<evidence type="ECO:0000256" key="4">
    <source>
        <dbReference type="ARBA" id="ARBA00022692"/>
    </source>
</evidence>
<evidence type="ECO:0000256" key="3">
    <source>
        <dbReference type="ARBA" id="ARBA00022475"/>
    </source>
</evidence>
<feature type="transmembrane region" description="Helical" evidence="7">
    <location>
        <begin position="286"/>
        <end position="304"/>
    </location>
</feature>
<keyword evidence="5 7" id="KW-1133">Transmembrane helix</keyword>
<feature type="transmembrane region" description="Helical" evidence="7">
    <location>
        <begin position="347"/>
        <end position="369"/>
    </location>
</feature>
<feature type="transmembrane region" description="Helical" evidence="7">
    <location>
        <begin position="177"/>
        <end position="194"/>
    </location>
</feature>
<evidence type="ECO:0000256" key="7">
    <source>
        <dbReference type="SAM" id="Phobius"/>
    </source>
</evidence>
<keyword evidence="9" id="KW-1185">Reference proteome</keyword>
<comment type="similarity">
    <text evidence="2">Belongs to the polysaccharide synthase family.</text>
</comment>
<organism evidence="8 9">
    <name type="scientific">Ruegeria meonggei</name>
    <dbReference type="NCBI Taxonomy" id="1446476"/>
    <lineage>
        <taxon>Bacteria</taxon>
        <taxon>Pseudomonadati</taxon>
        <taxon>Pseudomonadota</taxon>
        <taxon>Alphaproteobacteria</taxon>
        <taxon>Rhodobacterales</taxon>
        <taxon>Roseobacteraceae</taxon>
        <taxon>Ruegeria</taxon>
    </lineage>
</organism>